<dbReference type="Proteomes" id="UP000749559">
    <property type="component" value="Unassembled WGS sequence"/>
</dbReference>
<name>A0A8J1Y252_OWEFU</name>
<dbReference type="AlphaFoldDB" id="A0A8J1Y252"/>
<dbReference type="PANTHER" id="PTHR34754">
    <property type="entry name" value="COILED-COIL DOMAIN-CONTAINING PROTEIN 60"/>
    <property type="match status" value="1"/>
</dbReference>
<accession>A0A8J1Y252</accession>
<sequence length="671" mass="76676">MKMLSLVQKMKDHKGAEESIVLKRIKARYEYLKKQPKYVPEKIKTRNFELVERPASDNDWLENAKRRKEQLKCGFFCDNGKRYLHLGEPELNTDRLIDKNFEALMPPGIDHGARLMKKCLKLGANKLVKPVESSDDTDNDSDLNQGKENKILDCTDAGYKQIKYMIGESNKRVASVKAGATYDPNACNILPSAFSHDSKCQDESEMEMQMRALSPSEFPVFYTDERDGLTLYRELTGKKDSNVMGGFTGILTMRGKARMKANKRRARERQYLLVKMRNILLILTSVMNIRQRDLKSRFPLTSKTLQQLLSNSVKYIEDPAHDPNAIGVRNEPSFHRNLPSDKASHAATNASKTYAPAHSTIATNKKLAFTSRLLASKQNRDERPKLENWDDLLNSQIKIPSRTNDNNSRGAASGDHGGLKPTSRFRKTSMALRAMTKLRPLGGVSKDTDQPAEPIIVVDKKPPVWLMVEQQEKMIMNRKKSDNSSTEETGEQLERANPDIFLETIRADFDASKTQLAEVAQAKLLRIESLRELTFRHKYSAFEKLEPLFEKHKHRVIDKSYTLDIYTNDSTSDYPDWFIDLKRECELKAMGTTDKEINSLISKLGRFVTQEKNNMNDVKAKMCLLISSLPAKRLLTFDQQNAFRCVTRDILKAPVELFNSWLDLRGIPIVK</sequence>
<dbReference type="InterPro" id="IPR031526">
    <property type="entry name" value="DUF4698"/>
</dbReference>
<evidence type="ECO:0000313" key="3">
    <source>
        <dbReference type="Proteomes" id="UP000749559"/>
    </source>
</evidence>
<protein>
    <submittedName>
        <fullName evidence="2">Uncharacterized protein</fullName>
    </submittedName>
</protein>
<comment type="caution">
    <text evidence="2">The sequence shown here is derived from an EMBL/GenBank/DDBJ whole genome shotgun (WGS) entry which is preliminary data.</text>
</comment>
<organism evidence="2 3">
    <name type="scientific">Owenia fusiformis</name>
    <name type="common">Polychaete worm</name>
    <dbReference type="NCBI Taxonomy" id="6347"/>
    <lineage>
        <taxon>Eukaryota</taxon>
        <taxon>Metazoa</taxon>
        <taxon>Spiralia</taxon>
        <taxon>Lophotrochozoa</taxon>
        <taxon>Annelida</taxon>
        <taxon>Polychaeta</taxon>
        <taxon>Sedentaria</taxon>
        <taxon>Canalipalpata</taxon>
        <taxon>Sabellida</taxon>
        <taxon>Oweniida</taxon>
        <taxon>Oweniidae</taxon>
        <taxon>Owenia</taxon>
    </lineage>
</organism>
<feature type="compositionally biased region" description="Polar residues" evidence="1">
    <location>
        <begin position="398"/>
        <end position="410"/>
    </location>
</feature>
<evidence type="ECO:0000256" key="1">
    <source>
        <dbReference type="SAM" id="MobiDB-lite"/>
    </source>
</evidence>
<dbReference type="OrthoDB" id="6092352at2759"/>
<reference evidence="2" key="1">
    <citation type="submission" date="2022-03" db="EMBL/GenBank/DDBJ databases">
        <authorList>
            <person name="Martin C."/>
        </authorList>
    </citation>
    <scope>NUCLEOTIDE SEQUENCE</scope>
</reference>
<evidence type="ECO:0000313" key="2">
    <source>
        <dbReference type="EMBL" id="CAH1773173.1"/>
    </source>
</evidence>
<keyword evidence="3" id="KW-1185">Reference proteome</keyword>
<dbReference type="PANTHER" id="PTHR34754:SF1">
    <property type="entry name" value="COILED-COIL DOMAIN-CONTAINING PROTEIN 60"/>
    <property type="match status" value="1"/>
</dbReference>
<feature type="region of interest" description="Disordered" evidence="1">
    <location>
        <begin position="336"/>
        <end position="357"/>
    </location>
</feature>
<gene>
    <name evidence="2" type="ORF">OFUS_LOCUS808</name>
</gene>
<proteinExistence type="predicted"/>
<dbReference type="EMBL" id="CAIIXF020000001">
    <property type="protein sequence ID" value="CAH1773173.1"/>
    <property type="molecule type" value="Genomic_DNA"/>
</dbReference>
<feature type="region of interest" description="Disordered" evidence="1">
    <location>
        <begin position="398"/>
        <end position="425"/>
    </location>
</feature>